<name>A0ABD1LA57_9FABA</name>
<gene>
    <name evidence="3" type="ORF">Fmac_029257</name>
</gene>
<sequence>MRAWRLSQSLYLTLLAFLIVLLCFLLYQYPRSLQTDVSKVVLFMPTQTYYSKIQELENVLRRATMPDKTVILTMVDESLASPGSVLEILLQSFKSGEGTQRLLNHLVIITMDPQAYEYCSSLHPYCIHPSTFPHHFATKGQSIVTTPLQSLFTWTKYDVLLEVDADVLWLRSPFVNFNPVDELTISCNNLSGGQRRGYLEDGGIFFLKANAISFEFFKHWKLIKVLFPNNPVQDSLCTTIEQWPEALETYGFRVQLVNTTYFGGFCKLNKDMLREAYTIQANCCDDLKSKVHDLKIVLDDWIRFRKGASGDNALDRMAPRWPLKCPRRNYTQS</sequence>
<organism evidence="3 4">
    <name type="scientific">Flemingia macrophylla</name>
    <dbReference type="NCBI Taxonomy" id="520843"/>
    <lineage>
        <taxon>Eukaryota</taxon>
        <taxon>Viridiplantae</taxon>
        <taxon>Streptophyta</taxon>
        <taxon>Embryophyta</taxon>
        <taxon>Tracheophyta</taxon>
        <taxon>Spermatophyta</taxon>
        <taxon>Magnoliopsida</taxon>
        <taxon>eudicotyledons</taxon>
        <taxon>Gunneridae</taxon>
        <taxon>Pentapetalae</taxon>
        <taxon>rosids</taxon>
        <taxon>fabids</taxon>
        <taxon>Fabales</taxon>
        <taxon>Fabaceae</taxon>
        <taxon>Papilionoideae</taxon>
        <taxon>50 kb inversion clade</taxon>
        <taxon>NPAAA clade</taxon>
        <taxon>indigoferoid/millettioid clade</taxon>
        <taxon>Phaseoleae</taxon>
        <taxon>Flemingia</taxon>
    </lineage>
</organism>
<feature type="transmembrane region" description="Helical" evidence="1">
    <location>
        <begin position="9"/>
        <end position="29"/>
    </location>
</feature>
<feature type="domain" description="Nucleotide-diphospho-sugar transferase" evidence="2">
    <location>
        <begin position="102"/>
        <end position="294"/>
    </location>
</feature>
<dbReference type="PANTHER" id="PTHR46038:SF37">
    <property type="entry name" value="GLYCOSYLTRANSFERASE"/>
    <property type="match status" value="1"/>
</dbReference>
<dbReference type="InterPro" id="IPR044821">
    <property type="entry name" value="At1g28695/At4g15970-like"/>
</dbReference>
<proteinExistence type="predicted"/>
<evidence type="ECO:0000313" key="3">
    <source>
        <dbReference type="EMBL" id="KAL2320288.1"/>
    </source>
</evidence>
<evidence type="ECO:0000256" key="1">
    <source>
        <dbReference type="SAM" id="Phobius"/>
    </source>
</evidence>
<dbReference type="PANTHER" id="PTHR46038">
    <property type="entry name" value="EXPRESSED PROTEIN-RELATED"/>
    <property type="match status" value="1"/>
</dbReference>
<dbReference type="Pfam" id="PF03407">
    <property type="entry name" value="Nucleotid_trans"/>
    <property type="match status" value="1"/>
</dbReference>
<dbReference type="Proteomes" id="UP001603857">
    <property type="component" value="Unassembled WGS sequence"/>
</dbReference>
<comment type="caution">
    <text evidence="3">The sequence shown here is derived from an EMBL/GenBank/DDBJ whole genome shotgun (WGS) entry which is preliminary data.</text>
</comment>
<evidence type="ECO:0000313" key="4">
    <source>
        <dbReference type="Proteomes" id="UP001603857"/>
    </source>
</evidence>
<reference evidence="3 4" key="1">
    <citation type="submission" date="2024-08" db="EMBL/GenBank/DDBJ databases">
        <title>Insights into the chromosomal genome structure of Flemingia macrophylla.</title>
        <authorList>
            <person name="Ding Y."/>
            <person name="Zhao Y."/>
            <person name="Bi W."/>
            <person name="Wu M."/>
            <person name="Zhao G."/>
            <person name="Gong Y."/>
            <person name="Li W."/>
            <person name="Zhang P."/>
        </authorList>
    </citation>
    <scope>NUCLEOTIDE SEQUENCE [LARGE SCALE GENOMIC DNA]</scope>
    <source>
        <strain evidence="3">DYQJB</strain>
        <tissue evidence="3">Leaf</tissue>
    </source>
</reference>
<keyword evidence="1" id="KW-0472">Membrane</keyword>
<keyword evidence="4" id="KW-1185">Reference proteome</keyword>
<evidence type="ECO:0000259" key="2">
    <source>
        <dbReference type="Pfam" id="PF03407"/>
    </source>
</evidence>
<keyword evidence="1" id="KW-1133">Transmembrane helix</keyword>
<dbReference type="EMBL" id="JBGMDY010000010">
    <property type="protein sequence ID" value="KAL2320288.1"/>
    <property type="molecule type" value="Genomic_DNA"/>
</dbReference>
<keyword evidence="1" id="KW-0812">Transmembrane</keyword>
<dbReference type="AlphaFoldDB" id="A0ABD1LA57"/>
<protein>
    <recommendedName>
        <fullName evidence="2">Nucleotide-diphospho-sugar transferase domain-containing protein</fullName>
    </recommendedName>
</protein>
<accession>A0ABD1LA57</accession>
<dbReference type="InterPro" id="IPR005069">
    <property type="entry name" value="Nucl-diP-sugar_transferase"/>
</dbReference>